<sequence>MNAQSYELNPDAINVILAALRYLQRDSDSLPGEIGELAEDSLARVDIDDLCEHLNFGGGGITHTGQHEVLLSKMRAELSRPEWNSDTSASLATELADAGWPIFFPENEGWYLEVIDGAYAVVPRADGPFRSETEAMVWIATRFSEGSTWHGQVLDVVGMTACGHQRPLLEIEGYAANAIDVVVMNPLMPQQRLEVGYRQLPQSVRGAREAGQRGAWNLYRRKACGEAEWIEEHASPLCALKSTASLLGAGFDDQTLQRLISYFE</sequence>
<dbReference type="AlphaFoldDB" id="A0AB74UAH3"/>
<evidence type="ECO:0000313" key="1">
    <source>
        <dbReference type="EMBL" id="XCJ80022.1"/>
    </source>
</evidence>
<dbReference type="EMBL" id="CP159578">
    <property type="protein sequence ID" value="XCJ80022.1"/>
    <property type="molecule type" value="Genomic_DNA"/>
</dbReference>
<accession>A0AB74UAH3</accession>
<reference evidence="1" key="1">
    <citation type="submission" date="2024-06" db="EMBL/GenBank/DDBJ databases">
        <title>Complete genome of Salinicola endophyticus HNIBRBA4755.</title>
        <authorList>
            <person name="Shin S.Y."/>
            <person name="Kang H."/>
            <person name="Song J."/>
        </authorList>
    </citation>
    <scope>NUCLEOTIDE SEQUENCE</scope>
    <source>
        <strain evidence="1">HNIBRBA4755</strain>
    </source>
</reference>
<gene>
    <name evidence="1" type="ORF">ABV408_02315</name>
</gene>
<dbReference type="RefSeq" id="WP_353980872.1">
    <property type="nucleotide sequence ID" value="NZ_CP159578.1"/>
</dbReference>
<name>A0AB74UAH3_9GAMM</name>
<organism evidence="1">
    <name type="scientific">Salinicola endophyticus</name>
    <dbReference type="NCBI Taxonomy" id="1949083"/>
    <lineage>
        <taxon>Bacteria</taxon>
        <taxon>Pseudomonadati</taxon>
        <taxon>Pseudomonadota</taxon>
        <taxon>Gammaproteobacteria</taxon>
        <taxon>Oceanospirillales</taxon>
        <taxon>Halomonadaceae</taxon>
        <taxon>Salinicola</taxon>
    </lineage>
</organism>
<proteinExistence type="predicted"/>
<protein>
    <submittedName>
        <fullName evidence="1">Uncharacterized protein</fullName>
    </submittedName>
</protein>